<dbReference type="SUPFAM" id="SSF53254">
    <property type="entry name" value="Phosphoglycerate mutase-like"/>
    <property type="match status" value="1"/>
</dbReference>
<evidence type="ECO:0000256" key="1">
    <source>
        <dbReference type="ARBA" id="ARBA00023152"/>
    </source>
</evidence>
<proteinExistence type="predicted"/>
<dbReference type="GO" id="GO:0005737">
    <property type="term" value="C:cytoplasm"/>
    <property type="evidence" value="ECO:0007669"/>
    <property type="project" value="TreeGrafter"/>
</dbReference>
<evidence type="ECO:0008006" key="6">
    <source>
        <dbReference type="Google" id="ProtNLM"/>
    </source>
</evidence>
<dbReference type="PIRSF" id="PIRSF000709">
    <property type="entry name" value="6PFK_2-Ptase"/>
    <property type="match status" value="1"/>
</dbReference>
<dbReference type="InterPro" id="IPR001345">
    <property type="entry name" value="PG/BPGM_mutase_AS"/>
</dbReference>
<dbReference type="InterPro" id="IPR050275">
    <property type="entry name" value="PGM_Phosphatase"/>
</dbReference>
<protein>
    <recommendedName>
        <fullName evidence="6">Phosphoglycerate mutase (2,3-diphosphoglycerate-dependent)</fullName>
    </recommendedName>
</protein>
<dbReference type="PROSITE" id="PS00175">
    <property type="entry name" value="PG_MUTASE"/>
    <property type="match status" value="1"/>
</dbReference>
<evidence type="ECO:0000313" key="5">
    <source>
        <dbReference type="Proteomes" id="UP000185874"/>
    </source>
</evidence>
<dbReference type="InterPro" id="IPR013078">
    <property type="entry name" value="His_Pase_superF_clade-1"/>
</dbReference>
<name>A0A1F7SJ51_9BACT</name>
<dbReference type="CDD" id="cd07067">
    <property type="entry name" value="HP_PGM_like"/>
    <property type="match status" value="1"/>
</dbReference>
<dbReference type="Proteomes" id="UP000185874">
    <property type="component" value="Unassembled WGS sequence"/>
</dbReference>
<keyword evidence="1" id="KW-0324">Glycolysis</keyword>
<dbReference type="EMBL" id="MGDJ01000012">
    <property type="protein sequence ID" value="OGL53803.1"/>
    <property type="molecule type" value="Genomic_DNA"/>
</dbReference>
<dbReference type="Pfam" id="PF00300">
    <property type="entry name" value="His_Phos_1"/>
    <property type="match status" value="2"/>
</dbReference>
<dbReference type="PANTHER" id="PTHR48100:SF1">
    <property type="entry name" value="HISTIDINE PHOSPHATASE FAMILY PROTEIN-RELATED"/>
    <property type="match status" value="1"/>
</dbReference>
<sequence>MRLILVRHGESKVNAGLVAEKNDLTAKGKQQTKELKRHLAEEKIEVVYCSRSERCIQTMEEIMEGRPVDIPIYLSKLIGSKKMAEDWSEVRRRVKRFLADLKIEYEDNETVLVISHLAVLKMFWFELTGKNVKSIKNGAVAIFDYSK</sequence>
<dbReference type="AlphaFoldDB" id="A0A1F7SJ51"/>
<dbReference type="SMART" id="SM00855">
    <property type="entry name" value="PGAM"/>
    <property type="match status" value="1"/>
</dbReference>
<feature type="binding site" evidence="3">
    <location>
        <position position="54"/>
    </location>
    <ligand>
        <name>substrate</name>
    </ligand>
</feature>
<feature type="binding site" evidence="3">
    <location>
        <begin position="7"/>
        <end position="14"/>
    </location>
    <ligand>
        <name>substrate</name>
    </ligand>
</feature>
<gene>
    <name evidence="4" type="ORF">A3K55_00785</name>
</gene>
<evidence type="ECO:0000313" key="4">
    <source>
        <dbReference type="EMBL" id="OGL53803.1"/>
    </source>
</evidence>
<dbReference type="PANTHER" id="PTHR48100">
    <property type="entry name" value="BROAD-SPECIFICITY PHOSPHATASE YOR283W-RELATED"/>
    <property type="match status" value="1"/>
</dbReference>
<evidence type="ECO:0000256" key="2">
    <source>
        <dbReference type="ARBA" id="ARBA00023235"/>
    </source>
</evidence>
<comment type="caution">
    <text evidence="4">The sequence shown here is derived from an EMBL/GenBank/DDBJ whole genome shotgun (WGS) entry which is preliminary data.</text>
</comment>
<dbReference type="InterPro" id="IPR029033">
    <property type="entry name" value="His_PPase_superfam"/>
</dbReference>
<keyword evidence="2" id="KW-0413">Isomerase</keyword>
<dbReference type="Gene3D" id="3.40.50.1240">
    <property type="entry name" value="Phosphoglycerate mutase-like"/>
    <property type="match status" value="2"/>
</dbReference>
<dbReference type="GO" id="GO:0016791">
    <property type="term" value="F:phosphatase activity"/>
    <property type="evidence" value="ECO:0007669"/>
    <property type="project" value="TreeGrafter"/>
</dbReference>
<organism evidence="4 5">
    <name type="scientific">Candidatus Shapirobacteria bacterium RBG_13_44_7</name>
    <dbReference type="NCBI Taxonomy" id="1802149"/>
    <lineage>
        <taxon>Bacteria</taxon>
        <taxon>Candidatus Shapironibacteriota</taxon>
    </lineage>
</organism>
<reference evidence="4 5" key="1">
    <citation type="journal article" date="2016" name="Nat. Commun.">
        <title>Thousands of microbial genomes shed light on interconnected biogeochemical processes in an aquifer system.</title>
        <authorList>
            <person name="Anantharaman K."/>
            <person name="Brown C.T."/>
            <person name="Hug L.A."/>
            <person name="Sharon I."/>
            <person name="Castelle C.J."/>
            <person name="Probst A.J."/>
            <person name="Thomas B.C."/>
            <person name="Singh A."/>
            <person name="Wilkins M.J."/>
            <person name="Karaoz U."/>
            <person name="Brodie E.L."/>
            <person name="Williams K.H."/>
            <person name="Hubbard S.S."/>
            <person name="Banfield J.F."/>
        </authorList>
    </citation>
    <scope>NUCLEOTIDE SEQUENCE [LARGE SCALE GENOMIC DNA]</scope>
</reference>
<accession>A0A1F7SJ51</accession>
<evidence type="ECO:0000256" key="3">
    <source>
        <dbReference type="PIRSR" id="PIRSR613078-2"/>
    </source>
</evidence>